<comment type="pathway">
    <text evidence="10">Amino-acid biosynthesis; L-methionine biosynthesis via salvage pathway; L-methionine from S-methyl-5-thio-alpha-D-ribose 1-phosphate: step 2/6.</text>
</comment>
<keyword evidence="3 10" id="KW-0479">Metal-binding</keyword>
<comment type="pathway">
    <text evidence="10">Amino-acid biosynthesis; L-methionine biosynthesis via salvage pathway; L-methionine from S-methyl-5-thio-alpha-D-ribose 1-phosphate: step 4/6.</text>
</comment>
<dbReference type="HAMAP" id="MF_03116">
    <property type="entry name" value="Salvage_MtnB_euk"/>
    <property type="match status" value="1"/>
</dbReference>
<dbReference type="InterPro" id="IPR017714">
    <property type="entry name" value="MethylthioRu-1-P_deHdtase_MtnB"/>
</dbReference>
<dbReference type="InterPro" id="IPR023943">
    <property type="entry name" value="Enolase-ppase_E1"/>
</dbReference>
<evidence type="ECO:0000256" key="2">
    <source>
        <dbReference type="ARBA" id="ARBA00022605"/>
    </source>
</evidence>
<comment type="caution">
    <text evidence="10">Lacks conserved residue(s) required for the propagation of feature annotation.</text>
</comment>
<dbReference type="GO" id="GO:0008270">
    <property type="term" value="F:zinc ion binding"/>
    <property type="evidence" value="ECO:0007669"/>
    <property type="project" value="UniProtKB-UniRule"/>
</dbReference>
<dbReference type="InterPro" id="IPR027505">
    <property type="entry name" value="MtnB_viridiplantae"/>
</dbReference>
<dbReference type="FunFam" id="3.40.225.10:FF:000010">
    <property type="entry name" value="Probable bifunctional methylthioribulose-1-phosphate dehydratase/enolase-phosphatase E1"/>
    <property type="match status" value="1"/>
</dbReference>
<feature type="binding site" evidence="10">
    <location>
        <position position="327"/>
    </location>
    <ligand>
        <name>Zn(2+)</name>
        <dbReference type="ChEBI" id="CHEBI:29105"/>
    </ligand>
</feature>
<dbReference type="SUPFAM" id="SSF56784">
    <property type="entry name" value="HAD-like"/>
    <property type="match status" value="1"/>
</dbReference>
<evidence type="ECO:0000256" key="7">
    <source>
        <dbReference type="ARBA" id="ARBA00023167"/>
    </source>
</evidence>
<proteinExistence type="inferred from homology"/>
<dbReference type="AlphaFoldDB" id="A0A8K0H1T0"/>
<keyword evidence="6 10" id="KW-0460">Magnesium</keyword>
<evidence type="ECO:0000259" key="11">
    <source>
        <dbReference type="SMART" id="SM01007"/>
    </source>
</evidence>
<protein>
    <recommendedName>
        <fullName evidence="10">Probable bifunctional methylthioribulose-1-phosphate dehydratase/enolase-phosphatase E1</fullName>
    </recommendedName>
    <domain>
        <recommendedName>
            <fullName evidence="10">Methylthioribulose-1-phosphate dehydratase</fullName>
            <shortName evidence="10">MTRu-1-P dehydratase</shortName>
            <ecNumber evidence="10">4.2.1.109</ecNumber>
        </recommendedName>
    </domain>
    <domain>
        <recommendedName>
            <fullName evidence="10">Enolase-phosphatase E1</fullName>
            <ecNumber evidence="10">3.1.3.77</ecNumber>
        </recommendedName>
        <alternativeName>
            <fullName evidence="10">2,3-diketo-5-methylthio-1-phosphopentane phosphatase</fullName>
        </alternativeName>
    </domain>
</protein>
<dbReference type="InterPro" id="IPR023214">
    <property type="entry name" value="HAD_sf"/>
</dbReference>
<keyword evidence="9 10" id="KW-0511">Multifunctional enzyme</keyword>
<feature type="binding site" evidence="10">
    <location>
        <position position="484"/>
    </location>
    <ligand>
        <name>Mg(2+)</name>
        <dbReference type="ChEBI" id="CHEBI:18420"/>
    </ligand>
</feature>
<feature type="binding site" evidence="10">
    <location>
        <position position="309"/>
    </location>
    <ligand>
        <name>substrate</name>
        <label>1</label>
        <note>for methylthioribulose-1-phosphate dehydratase activity</note>
    </ligand>
</feature>
<dbReference type="InterPro" id="IPR001303">
    <property type="entry name" value="Aldolase_II/adducin_N"/>
</dbReference>
<gene>
    <name evidence="12" type="ORF">FNV43_RR13789</name>
</gene>
<keyword evidence="4 10" id="KW-0378">Hydrolase</keyword>
<dbReference type="GO" id="GO:0005737">
    <property type="term" value="C:cytoplasm"/>
    <property type="evidence" value="ECO:0007669"/>
    <property type="project" value="InterPro"/>
</dbReference>
<evidence type="ECO:0000313" key="12">
    <source>
        <dbReference type="EMBL" id="KAF3444099.1"/>
    </source>
</evidence>
<comment type="catalytic activity">
    <reaction evidence="10">
        <text>5-(methylsulfanyl)-D-ribulose 1-phosphate = 5-methylsulfanyl-2,3-dioxopentyl phosphate + H2O</text>
        <dbReference type="Rhea" id="RHEA:15549"/>
        <dbReference type="ChEBI" id="CHEBI:15377"/>
        <dbReference type="ChEBI" id="CHEBI:58548"/>
        <dbReference type="ChEBI" id="CHEBI:58828"/>
        <dbReference type="EC" id="4.2.1.109"/>
    </reaction>
</comment>
<evidence type="ECO:0000256" key="9">
    <source>
        <dbReference type="ARBA" id="ARBA00023268"/>
    </source>
</evidence>
<feature type="region of interest" description="Enolase-phosphatase E1" evidence="10">
    <location>
        <begin position="481"/>
        <end position="720"/>
    </location>
</feature>
<comment type="cofactor">
    <cofactor evidence="10">
        <name>Mg(2+)</name>
        <dbReference type="ChEBI" id="CHEBI:18420"/>
    </cofactor>
    <text evidence="10">Binds 1 Mg(2+) ion per subunit.</text>
</comment>
<dbReference type="NCBIfam" id="TIGR03328">
    <property type="entry name" value="salvage_mtnB"/>
    <property type="match status" value="1"/>
</dbReference>
<keyword evidence="1" id="KW-0963">Cytoplasm</keyword>
<dbReference type="Pfam" id="PF00702">
    <property type="entry name" value="Hydrolase"/>
    <property type="match status" value="1"/>
</dbReference>
<keyword evidence="2 10" id="KW-0028">Amino-acid biosynthesis</keyword>
<evidence type="ECO:0000256" key="3">
    <source>
        <dbReference type="ARBA" id="ARBA00022723"/>
    </source>
</evidence>
<evidence type="ECO:0000256" key="8">
    <source>
        <dbReference type="ARBA" id="ARBA00023239"/>
    </source>
</evidence>
<comment type="pathway">
    <text evidence="10">Amino-acid biosynthesis; L-methionine biosynthesis via salvage pathway; L-methionine from S-methyl-5-thio-alpha-D-ribose 1-phosphate: step 3/6.</text>
</comment>
<name>A0A8K0H1T0_9ROSA</name>
<feature type="domain" description="Class II aldolase/adducin N-terminal" evidence="11">
    <location>
        <begin position="226"/>
        <end position="429"/>
    </location>
</feature>
<keyword evidence="13" id="KW-1185">Reference proteome</keyword>
<dbReference type="PANTHER" id="PTHR10640">
    <property type="entry name" value="METHYLTHIORIBULOSE-1-PHOSPHATE DEHYDRATASE"/>
    <property type="match status" value="1"/>
</dbReference>
<organism evidence="12 13">
    <name type="scientific">Rhamnella rubrinervis</name>
    <dbReference type="NCBI Taxonomy" id="2594499"/>
    <lineage>
        <taxon>Eukaryota</taxon>
        <taxon>Viridiplantae</taxon>
        <taxon>Streptophyta</taxon>
        <taxon>Embryophyta</taxon>
        <taxon>Tracheophyta</taxon>
        <taxon>Spermatophyta</taxon>
        <taxon>Magnoliopsida</taxon>
        <taxon>eudicotyledons</taxon>
        <taxon>Gunneridae</taxon>
        <taxon>Pentapetalae</taxon>
        <taxon>rosids</taxon>
        <taxon>fabids</taxon>
        <taxon>Rosales</taxon>
        <taxon>Rhamnaceae</taxon>
        <taxon>rhamnoid group</taxon>
        <taxon>Rhamneae</taxon>
        <taxon>Rhamnella</taxon>
    </lineage>
</organism>
<evidence type="ECO:0000256" key="6">
    <source>
        <dbReference type="ARBA" id="ARBA00022842"/>
    </source>
</evidence>
<feature type="binding site" evidence="10">
    <location>
        <position position="679"/>
    </location>
    <ligand>
        <name>Mg(2+)</name>
        <dbReference type="ChEBI" id="CHEBI:18420"/>
    </ligand>
</feature>
<keyword evidence="7 10" id="KW-0486">Methionine biosynthesis</keyword>
<accession>A0A8K0H1T0</accession>
<feature type="binding site" evidence="10">
    <location>
        <position position="402"/>
    </location>
    <ligand>
        <name>Zn(2+)</name>
        <dbReference type="ChEBI" id="CHEBI:29105"/>
    </ligand>
</feature>
<dbReference type="PANTHER" id="PTHR10640:SF7">
    <property type="entry name" value="METHYLTHIORIBULOSE-1-PHOSPHATE DEHYDRATASE"/>
    <property type="match status" value="1"/>
</dbReference>
<comment type="catalytic activity">
    <reaction evidence="10">
        <text>5-methylsulfanyl-2,3-dioxopentyl phosphate + H2O = 1,2-dihydroxy-5-(methylsulfanyl)pent-1-en-3-one + phosphate</text>
        <dbReference type="Rhea" id="RHEA:21700"/>
        <dbReference type="ChEBI" id="CHEBI:15377"/>
        <dbReference type="ChEBI" id="CHEBI:43474"/>
        <dbReference type="ChEBI" id="CHEBI:49252"/>
        <dbReference type="ChEBI" id="CHEBI:58828"/>
        <dbReference type="EC" id="3.1.3.77"/>
    </reaction>
</comment>
<evidence type="ECO:0000256" key="5">
    <source>
        <dbReference type="ARBA" id="ARBA00022833"/>
    </source>
</evidence>
<dbReference type="GO" id="GO:0019509">
    <property type="term" value="P:L-methionine salvage from methylthioadenosine"/>
    <property type="evidence" value="ECO:0007669"/>
    <property type="project" value="UniProtKB-UniRule"/>
</dbReference>
<dbReference type="InterPro" id="IPR036412">
    <property type="entry name" value="HAD-like_sf"/>
</dbReference>
<dbReference type="Pfam" id="PF00596">
    <property type="entry name" value="Aldolase_II"/>
    <property type="match status" value="1"/>
</dbReference>
<keyword evidence="8 10" id="KW-0456">Lyase</keyword>
<feature type="binding site" evidence="10">
    <location>
        <position position="486"/>
    </location>
    <ligand>
        <name>Mg(2+)</name>
        <dbReference type="ChEBI" id="CHEBI:18420"/>
    </ligand>
</feature>
<evidence type="ECO:0000256" key="10">
    <source>
        <dbReference type="HAMAP-Rule" id="MF_03118"/>
    </source>
</evidence>
<evidence type="ECO:0000256" key="1">
    <source>
        <dbReference type="ARBA" id="ARBA00022490"/>
    </source>
</evidence>
<feature type="active site" description="Proton donor/acceptor; for methylthioribulose-1-phosphate dehydratase activity" evidence="10">
    <location>
        <position position="352"/>
    </location>
</feature>
<dbReference type="EC" id="4.2.1.109" evidence="10"/>
<dbReference type="Gene3D" id="3.40.50.1000">
    <property type="entry name" value="HAD superfamily/HAD-like"/>
    <property type="match status" value="1"/>
</dbReference>
<comment type="similarity">
    <text evidence="10">In the C-terminal section; belongs to the HAD-like hydrolase superfamily. MasA/MtnC family.</text>
</comment>
<dbReference type="EC" id="3.1.3.77" evidence="10"/>
<reference evidence="12" key="1">
    <citation type="submission" date="2020-03" db="EMBL/GenBank/DDBJ databases">
        <title>A high-quality chromosome-level genome assembly of a woody plant with both climbing and erect habits, Rhamnella rubrinervis.</title>
        <authorList>
            <person name="Lu Z."/>
            <person name="Yang Y."/>
            <person name="Zhu X."/>
            <person name="Sun Y."/>
        </authorList>
    </citation>
    <scope>NUCLEOTIDE SEQUENCE</scope>
    <source>
        <strain evidence="12">BYM</strain>
        <tissue evidence="12">Leaf</tissue>
    </source>
</reference>
<dbReference type="OrthoDB" id="191080at2759"/>
<dbReference type="EMBL" id="VOIH02000006">
    <property type="protein sequence ID" value="KAF3444099.1"/>
    <property type="molecule type" value="Genomic_DNA"/>
</dbReference>
<dbReference type="NCBIfam" id="TIGR01691">
    <property type="entry name" value="enolase-ppase"/>
    <property type="match status" value="1"/>
</dbReference>
<dbReference type="InterPro" id="IPR036409">
    <property type="entry name" value="Aldolase_II/adducin_N_sf"/>
</dbReference>
<dbReference type="GO" id="GO:0046570">
    <property type="term" value="F:methylthioribulose 1-phosphate dehydratase activity"/>
    <property type="evidence" value="ECO:0007669"/>
    <property type="project" value="UniProtKB-UniRule"/>
</dbReference>
<dbReference type="CDD" id="cd01629">
    <property type="entry name" value="HAD_EP"/>
    <property type="match status" value="1"/>
</dbReference>
<evidence type="ECO:0000313" key="13">
    <source>
        <dbReference type="Proteomes" id="UP000796880"/>
    </source>
</evidence>
<dbReference type="Proteomes" id="UP000796880">
    <property type="component" value="Unassembled WGS sequence"/>
</dbReference>
<dbReference type="SUPFAM" id="SSF53639">
    <property type="entry name" value="AraD/HMP-PK domain-like"/>
    <property type="match status" value="1"/>
</dbReference>
<dbReference type="SMART" id="SM01007">
    <property type="entry name" value="Aldolase_II"/>
    <property type="match status" value="1"/>
</dbReference>
<feature type="binding site" evidence="10">
    <location>
        <position position="329"/>
    </location>
    <ligand>
        <name>Zn(2+)</name>
        <dbReference type="ChEBI" id="CHEBI:29105"/>
    </ligand>
</feature>
<dbReference type="GO" id="GO:0000287">
    <property type="term" value="F:magnesium ion binding"/>
    <property type="evidence" value="ECO:0007669"/>
    <property type="project" value="UniProtKB-UniRule"/>
</dbReference>
<sequence length="720" mass="80276">MEVQDPNEHTQEKKMLPPPVGIFQTREELIKHVRDFALIQGYMVSIRDSSKDRYVTMACDRGGVYRKRLKTGENLRKRKVASRLTNCPFEIVGKKDDDVWMLSIKNGEHNHEASTDTSDHPSCRHFSEEEVKTIREMTVAGKRPRQILKALRQRNPNLVLDSRNVYNVKAKIRREIISGAKMDTADGVATGLTTTSPERITMSGVGGTGLSSQTHLESKEVTDTRSLAAELFRHFYTLGWVSGTGGSIAMRVHDDAVPKPSQLIVTSPSGAQKERMVAEDLYVLSSNGFILLAPPLKPYPHKPPTCTDCAPLFMKVFEMCNAGAVIHSHGMESCIVTMINPFLKEFRITHMEMIKGIQGHSYNDELVVPIIENTAHEGDLMESLAEAISTYPKTTAVLVRNHGVFIWGDSWISAKTQAECYHYLFDAAIKLRHLGLDWTTPSHGPIRAVNGFWGSSANFNRAQKAGPLSSDYMIEPSQHFILLDTEGTTTPISFFTHVLFPYVHDNVGKHLAATYDSEETQNDISLLRSQIEDDLEQGITCAVPIPPDYIGKESVIASVVANVAAMIRDDRKATALMQLQSHICRTGFQRNQLVGLVFDDVAGALERWQNSGIKVYIYSSDSREAQQLLFANSNYGDLRKYLCGYFDTTVGNNKDTHSYLEILRMVGADRPSDMLFVTDVFQEAVAARAAGLEVILSIRPGNAPLPQNHGFRTIQCLLEI</sequence>
<evidence type="ECO:0000256" key="4">
    <source>
        <dbReference type="ARBA" id="ARBA00022801"/>
    </source>
</evidence>
<dbReference type="UniPathway" id="UPA00904">
    <property type="reaction ID" value="UER00875"/>
</dbReference>
<comment type="cofactor">
    <cofactor evidence="10">
        <name>Zn(2+)</name>
        <dbReference type="ChEBI" id="CHEBI:29105"/>
    </cofactor>
    <text evidence="10">Binds 1 zinc ion per subunit.</text>
</comment>
<comment type="caution">
    <text evidence="12">The sequence shown here is derived from an EMBL/GenBank/DDBJ whole genome shotgun (WGS) entry which is preliminary data.</text>
</comment>
<feature type="region of interest" description="Methylthioribulose-1-phosphate dehydratase" evidence="10">
    <location>
        <begin position="1"/>
        <end position="437"/>
    </location>
</feature>
<keyword evidence="5 10" id="KW-0862">Zinc</keyword>
<dbReference type="HAMAP" id="MF_03118">
    <property type="entry name" value="Salvage_MtnBC"/>
    <property type="match status" value="1"/>
</dbReference>
<dbReference type="FunFam" id="1.10.720.60:FF:000001">
    <property type="entry name" value="Probable bifunctional methylthioribulose-1-phosphate dehydratase/enolase-phosphatase E1"/>
    <property type="match status" value="1"/>
</dbReference>
<comment type="similarity">
    <text evidence="10">In the N-terminal section; belongs to the aldolase class II family. MtnB subfamily.</text>
</comment>
<dbReference type="Gene3D" id="3.40.225.10">
    <property type="entry name" value="Class II aldolase/adducin N-terminal domain"/>
    <property type="match status" value="1"/>
</dbReference>
<dbReference type="GO" id="GO:0043874">
    <property type="term" value="F:acireductone synthase activity"/>
    <property type="evidence" value="ECO:0007669"/>
    <property type="project" value="UniProtKB-EC"/>
</dbReference>
<dbReference type="Gene3D" id="1.10.720.60">
    <property type="match status" value="1"/>
</dbReference>
<feature type="binding site" evidence="10">
    <location>
        <begin position="619"/>
        <end position="620"/>
    </location>
    <ligand>
        <name>substrate</name>
        <label>2</label>
        <note>for enolase-phosphatase activity</note>
    </ligand>
</feature>
<dbReference type="InterPro" id="IPR027514">
    <property type="entry name" value="Salvage_MtnB_euk"/>
</dbReference>